<keyword evidence="3" id="KW-1185">Reference proteome</keyword>
<comment type="caution">
    <text evidence="2">The sequence shown here is derived from an EMBL/GenBank/DDBJ whole genome shotgun (WGS) entry which is preliminary data.</text>
</comment>
<gene>
    <name evidence="2" type="ORF">EII21_00340</name>
</gene>
<dbReference type="OrthoDB" id="9993831at2"/>
<dbReference type="AlphaFoldDB" id="A0A3P2A7Y5"/>
<evidence type="ECO:0000256" key="1">
    <source>
        <dbReference type="SAM" id="MobiDB-lite"/>
    </source>
</evidence>
<sequence>MDKREEIEARCSQLRRHIDTSPPPQSSVRQQAQKAADTLQRAAQLAQTVAAVRRSPVSRAIIGALPVGKKKRIAAAVLMTAWQLAKRKK</sequence>
<evidence type="ECO:0000313" key="3">
    <source>
        <dbReference type="Proteomes" id="UP000269923"/>
    </source>
</evidence>
<dbReference type="Proteomes" id="UP000269923">
    <property type="component" value="Unassembled WGS sequence"/>
</dbReference>
<accession>A0A3P2A7Y5</accession>
<feature type="region of interest" description="Disordered" evidence="1">
    <location>
        <begin position="1"/>
        <end position="36"/>
    </location>
</feature>
<proteinExistence type="predicted"/>
<evidence type="ECO:0000313" key="2">
    <source>
        <dbReference type="EMBL" id="RRD91517.1"/>
    </source>
</evidence>
<reference evidence="2 3" key="1">
    <citation type="submission" date="2018-11" db="EMBL/GenBank/DDBJ databases">
        <title>Genomes From Bacteria Associated with the Canine Oral Cavity: a Test Case for Automated Genome-Based Taxonomic Assignment.</title>
        <authorList>
            <person name="Coil D.A."/>
            <person name="Jospin G."/>
            <person name="Darling A.E."/>
            <person name="Wallis C."/>
            <person name="Davis I.J."/>
            <person name="Harris S."/>
            <person name="Eisen J.A."/>
            <person name="Holcombe L.J."/>
            <person name="O'Flynn C."/>
        </authorList>
    </citation>
    <scope>NUCLEOTIDE SEQUENCE [LARGE SCALE GENOMIC DNA]</scope>
    <source>
        <strain evidence="2 3">COT-280</strain>
    </source>
</reference>
<protein>
    <submittedName>
        <fullName evidence="2">Uncharacterized protein</fullName>
    </submittedName>
</protein>
<dbReference type="EMBL" id="RQYC01000001">
    <property type="protein sequence ID" value="RRD91517.1"/>
    <property type="molecule type" value="Genomic_DNA"/>
</dbReference>
<organism evidence="2 3">
    <name type="scientific">Conchiformibius steedae</name>
    <dbReference type="NCBI Taxonomy" id="153493"/>
    <lineage>
        <taxon>Bacteria</taxon>
        <taxon>Pseudomonadati</taxon>
        <taxon>Pseudomonadota</taxon>
        <taxon>Betaproteobacteria</taxon>
        <taxon>Neisseriales</taxon>
        <taxon>Neisseriaceae</taxon>
        <taxon>Conchiformibius</taxon>
    </lineage>
</organism>
<name>A0A3P2A7Y5_9NEIS</name>
<dbReference type="RefSeq" id="WP_027021493.1">
    <property type="nucleotide sequence ID" value="NZ_CP059563.1"/>
</dbReference>
<dbReference type="STRING" id="1121352.GCA_000620925_00601"/>